<proteinExistence type="predicted"/>
<dbReference type="AlphaFoldDB" id="A0A6L6J8G0"/>
<dbReference type="InterPro" id="IPR006076">
    <property type="entry name" value="FAD-dep_OxRdtase"/>
</dbReference>
<keyword evidence="1" id="KW-0560">Oxidoreductase</keyword>
<dbReference type="Gene3D" id="3.30.9.10">
    <property type="entry name" value="D-Amino Acid Oxidase, subunit A, domain 2"/>
    <property type="match status" value="1"/>
</dbReference>
<dbReference type="EMBL" id="WMIE01000006">
    <property type="protein sequence ID" value="MTH78362.1"/>
    <property type="molecule type" value="Genomic_DNA"/>
</dbReference>
<reference evidence="3 4" key="1">
    <citation type="submission" date="2019-11" db="EMBL/GenBank/DDBJ databases">
        <authorList>
            <person name="Dong K."/>
        </authorList>
    </citation>
    <scope>NUCLEOTIDE SEQUENCE [LARGE SCALE GENOMIC DNA]</scope>
    <source>
        <strain evidence="3 4">NBRC 111993</strain>
    </source>
</reference>
<dbReference type="SUPFAM" id="SSF51905">
    <property type="entry name" value="FAD/NAD(P)-binding domain"/>
    <property type="match status" value="1"/>
</dbReference>
<accession>A0A6L6J8G0</accession>
<organism evidence="3 4">
    <name type="scientific">Paracoccus aestuariivivens</name>
    <dbReference type="NCBI Taxonomy" id="1820333"/>
    <lineage>
        <taxon>Bacteria</taxon>
        <taxon>Pseudomonadati</taxon>
        <taxon>Pseudomonadota</taxon>
        <taxon>Alphaproteobacteria</taxon>
        <taxon>Rhodobacterales</taxon>
        <taxon>Paracoccaceae</taxon>
        <taxon>Paracoccus</taxon>
    </lineage>
</organism>
<keyword evidence="4" id="KW-1185">Reference proteome</keyword>
<name>A0A6L6J8G0_9RHOB</name>
<evidence type="ECO:0000313" key="3">
    <source>
        <dbReference type="EMBL" id="MTH78362.1"/>
    </source>
</evidence>
<dbReference type="SUPFAM" id="SSF54373">
    <property type="entry name" value="FAD-linked reductases, C-terminal domain"/>
    <property type="match status" value="1"/>
</dbReference>
<feature type="domain" description="FAD dependent oxidoreductase" evidence="2">
    <location>
        <begin position="9"/>
        <end position="341"/>
    </location>
</feature>
<dbReference type="InterPro" id="IPR036188">
    <property type="entry name" value="FAD/NAD-bd_sf"/>
</dbReference>
<gene>
    <name evidence="3" type="ORF">GL286_11530</name>
</gene>
<dbReference type="PANTHER" id="PTHR13847">
    <property type="entry name" value="SARCOSINE DEHYDROGENASE-RELATED"/>
    <property type="match status" value="1"/>
</dbReference>
<dbReference type="Proteomes" id="UP000478183">
    <property type="component" value="Unassembled WGS sequence"/>
</dbReference>
<protein>
    <submittedName>
        <fullName evidence="3">FAD-dependent oxidoreductase</fullName>
    </submittedName>
</protein>
<dbReference type="Gene3D" id="3.50.50.60">
    <property type="entry name" value="FAD/NAD(P)-binding domain"/>
    <property type="match status" value="1"/>
</dbReference>
<dbReference type="GO" id="GO:0005737">
    <property type="term" value="C:cytoplasm"/>
    <property type="evidence" value="ECO:0007669"/>
    <property type="project" value="TreeGrafter"/>
</dbReference>
<evidence type="ECO:0000259" key="2">
    <source>
        <dbReference type="Pfam" id="PF01266"/>
    </source>
</evidence>
<dbReference type="OrthoDB" id="6949587at2"/>
<comment type="caution">
    <text evidence="3">The sequence shown here is derived from an EMBL/GenBank/DDBJ whole genome shotgun (WGS) entry which is preliminary data.</text>
</comment>
<sequence length="374" mass="40310">MMHNPEIRDMVVVGGGLVGASLAWGLAREGVSTLVLDGDDLDLRASRANFALVWVQGKGLGAPDYALWSQTAAGCWPEFATELAADSGIDVGLSQRGGFSFALSDRELEQLASEMVRIRSETGVRAASYEVLDAVATRVRLPHVGPDVVGSIYSRADGHVNALRLFRALHVAMTARGVEYRAHHAVSDIAAVSNGFRLSGNWGSVLARRVVLAAGLDNQRLAPMLGLHAPMKRSKGQILVTEKCRPFFDHVSATIRQTDEGGVMIGDSEETGTESIMTDQDISAVLAHRAIRVFPCLSEANVLRSWTGFRIKTMDGMPIYEQSERHPGAFLASCHSGVTLASNHMLRVAPMIAAGALAPELAPFHSRRFHVQAH</sequence>
<dbReference type="PANTHER" id="PTHR13847:SF289">
    <property type="entry name" value="GLYCINE OXIDASE"/>
    <property type="match status" value="1"/>
</dbReference>
<evidence type="ECO:0000313" key="4">
    <source>
        <dbReference type="Proteomes" id="UP000478183"/>
    </source>
</evidence>
<evidence type="ECO:0000256" key="1">
    <source>
        <dbReference type="ARBA" id="ARBA00023002"/>
    </source>
</evidence>
<dbReference type="GO" id="GO:0016491">
    <property type="term" value="F:oxidoreductase activity"/>
    <property type="evidence" value="ECO:0007669"/>
    <property type="project" value="UniProtKB-KW"/>
</dbReference>
<dbReference type="Pfam" id="PF01266">
    <property type="entry name" value="DAO"/>
    <property type="match status" value="1"/>
</dbReference>